<protein>
    <submittedName>
        <fullName evidence="1">Uncharacterized protein</fullName>
    </submittedName>
</protein>
<dbReference type="KEGG" id="saga:M5M_15275"/>
<dbReference type="AlphaFoldDB" id="K4L213"/>
<sequence>MNLSANYCPYVVKDGILLGTIQLRSFLQDSQPALEYSYDSELVGVVKGDDYFDLLGMLRTILQEKGFDILCEGALINVFPGGLVSDQSFSEVAYKHVEPGGQLIKVNIFSPAKESELDMIAGRDSQREARRKVIRSRRK</sequence>
<name>K4L213_SIMAS</name>
<dbReference type="Proteomes" id="UP000000466">
    <property type="component" value="Chromosome"/>
</dbReference>
<dbReference type="EMBL" id="CP003746">
    <property type="protein sequence ID" value="AFV00188.1"/>
    <property type="molecule type" value="Genomic_DNA"/>
</dbReference>
<dbReference type="HOGENOM" id="CLU_1843764_0_0_6"/>
<organism evidence="1 2">
    <name type="scientific">Simiduia agarivorans (strain DSM 21679 / JCM 13881 / BCRC 17597 / SA1)</name>
    <dbReference type="NCBI Taxonomy" id="1117647"/>
    <lineage>
        <taxon>Bacteria</taxon>
        <taxon>Pseudomonadati</taxon>
        <taxon>Pseudomonadota</taxon>
        <taxon>Gammaproteobacteria</taxon>
        <taxon>Cellvibrionales</taxon>
        <taxon>Cellvibrionaceae</taxon>
        <taxon>Simiduia</taxon>
    </lineage>
</organism>
<dbReference type="STRING" id="1117647.M5M_15275"/>
<reference evidence="1 2" key="1">
    <citation type="journal article" date="2013" name="Genome Announc.">
        <title>Complete genome sequence of Simiduia agarivorans SA1(T), a marine bacterium able to degrade a variety of polysaccharides.</title>
        <authorList>
            <person name="Lin S.Y."/>
            <person name="Shieh W.Y."/>
            <person name="Chen J.S."/>
            <person name="Tang S.L."/>
        </authorList>
    </citation>
    <scope>NUCLEOTIDE SEQUENCE [LARGE SCALE GENOMIC DNA]</scope>
    <source>
        <strain evidence="2">DSM 21679 / JCM 13881 / BCRC 17597 / SA1</strain>
    </source>
</reference>
<dbReference type="eggNOG" id="ENOG502ZJ9F">
    <property type="taxonomic scope" value="Bacteria"/>
</dbReference>
<keyword evidence="2" id="KW-1185">Reference proteome</keyword>
<evidence type="ECO:0000313" key="1">
    <source>
        <dbReference type="EMBL" id="AFV00188.1"/>
    </source>
</evidence>
<proteinExistence type="predicted"/>
<accession>K4L213</accession>
<gene>
    <name evidence="1" type="ordered locus">M5M_15275</name>
</gene>
<evidence type="ECO:0000313" key="2">
    <source>
        <dbReference type="Proteomes" id="UP000000466"/>
    </source>
</evidence>